<dbReference type="STRING" id="105231.A0A1Y1ILV4"/>
<reference evidence="11 12" key="1">
    <citation type="journal article" date="2014" name="Nat. Commun.">
        <title>Klebsormidium flaccidum genome reveals primary factors for plant terrestrial adaptation.</title>
        <authorList>
            <person name="Hori K."/>
            <person name="Maruyama F."/>
            <person name="Fujisawa T."/>
            <person name="Togashi T."/>
            <person name="Yamamoto N."/>
            <person name="Seo M."/>
            <person name="Sato S."/>
            <person name="Yamada T."/>
            <person name="Mori H."/>
            <person name="Tajima N."/>
            <person name="Moriyama T."/>
            <person name="Ikeuchi M."/>
            <person name="Watanabe M."/>
            <person name="Wada H."/>
            <person name="Kobayashi K."/>
            <person name="Saito M."/>
            <person name="Masuda T."/>
            <person name="Sasaki-Sekimoto Y."/>
            <person name="Mashiguchi K."/>
            <person name="Awai K."/>
            <person name="Shimojima M."/>
            <person name="Masuda S."/>
            <person name="Iwai M."/>
            <person name="Nobusawa T."/>
            <person name="Narise T."/>
            <person name="Kondo S."/>
            <person name="Saito H."/>
            <person name="Sato R."/>
            <person name="Murakawa M."/>
            <person name="Ihara Y."/>
            <person name="Oshima-Yamada Y."/>
            <person name="Ohtaka K."/>
            <person name="Satoh M."/>
            <person name="Sonobe K."/>
            <person name="Ishii M."/>
            <person name="Ohtani R."/>
            <person name="Kanamori-Sato M."/>
            <person name="Honoki R."/>
            <person name="Miyazaki D."/>
            <person name="Mochizuki H."/>
            <person name="Umetsu J."/>
            <person name="Higashi K."/>
            <person name="Shibata D."/>
            <person name="Kamiya Y."/>
            <person name="Sato N."/>
            <person name="Nakamura Y."/>
            <person name="Tabata S."/>
            <person name="Ida S."/>
            <person name="Kurokawa K."/>
            <person name="Ohta H."/>
        </authorList>
    </citation>
    <scope>NUCLEOTIDE SEQUENCE [LARGE SCALE GENOMIC DNA]</scope>
    <source>
        <strain evidence="11 12">NIES-2285</strain>
    </source>
</reference>
<keyword evidence="6" id="KW-0793">Thylakoid</keyword>
<dbReference type="GO" id="GO:0009523">
    <property type="term" value="C:photosystem II"/>
    <property type="evidence" value="ECO:0007669"/>
    <property type="project" value="UniProtKB-KW"/>
</dbReference>
<sequence>MATAALASTSVSATFVARTSLSQKASCQTVNGLPSLHRTFHVPARAAHKSGVVCSANEKFAPVAAASAAISFATAHPALALVDERLSTEGTGLALGLSNGALGWLLFGTFGVVWALYYTFSKGLPEGDDDSGLSL</sequence>
<evidence type="ECO:0000256" key="2">
    <source>
        <dbReference type="ARBA" id="ARBA00010395"/>
    </source>
</evidence>
<dbReference type="PANTHER" id="PTHR34552:SF1">
    <property type="entry name" value="PHOTOSYSTEM II REACTION CENTER W PROTEIN, CHLOROPLASTIC"/>
    <property type="match status" value="1"/>
</dbReference>
<protein>
    <recommendedName>
        <fullName evidence="9">PSII 6.1 kDa protein</fullName>
    </recommendedName>
</protein>
<evidence type="ECO:0000256" key="3">
    <source>
        <dbReference type="ARBA" id="ARBA00022528"/>
    </source>
</evidence>
<keyword evidence="10" id="KW-1133">Transmembrane helix</keyword>
<evidence type="ECO:0000256" key="10">
    <source>
        <dbReference type="SAM" id="Phobius"/>
    </source>
</evidence>
<evidence type="ECO:0000256" key="9">
    <source>
        <dbReference type="ARBA" id="ARBA00031756"/>
    </source>
</evidence>
<evidence type="ECO:0000256" key="8">
    <source>
        <dbReference type="ARBA" id="ARBA00023276"/>
    </source>
</evidence>
<dbReference type="OrthoDB" id="2017665at2759"/>
<feature type="transmembrane region" description="Helical" evidence="10">
    <location>
        <begin position="60"/>
        <end position="82"/>
    </location>
</feature>
<keyword evidence="12" id="KW-1185">Reference proteome</keyword>
<evidence type="ECO:0000256" key="4">
    <source>
        <dbReference type="ARBA" id="ARBA00022531"/>
    </source>
</evidence>
<proteinExistence type="inferred from homology"/>
<comment type="similarity">
    <text evidence="2">Belongs to the psbW family.</text>
</comment>
<dbReference type="PANTHER" id="PTHR34552">
    <property type="entry name" value="PHOTOSYSTEM II REACTION CENTER W PROTEIN, CHLOROPLASTIC"/>
    <property type="match status" value="1"/>
</dbReference>
<evidence type="ECO:0000256" key="5">
    <source>
        <dbReference type="ARBA" id="ARBA00022640"/>
    </source>
</evidence>
<dbReference type="InterPro" id="IPR009806">
    <property type="entry name" value="PSII_PsbW_class2"/>
</dbReference>
<name>A0A1Y1ILV4_KLENI</name>
<comment type="subcellular location">
    <subcellularLocation>
        <location evidence="1">Plastid</location>
        <location evidence="1">Chloroplast thylakoid membrane</location>
        <topology evidence="1">Single-pass membrane protein</topology>
    </subcellularLocation>
</comment>
<keyword evidence="3" id="KW-0150">Chloroplast</keyword>
<dbReference type="Proteomes" id="UP000054558">
    <property type="component" value="Unassembled WGS sequence"/>
</dbReference>
<evidence type="ECO:0000256" key="1">
    <source>
        <dbReference type="ARBA" id="ARBA00004581"/>
    </source>
</evidence>
<keyword evidence="4" id="KW-0602">Photosynthesis</keyword>
<gene>
    <name evidence="11" type="ORF">KFL_006380030</name>
</gene>
<dbReference type="EMBL" id="DF237587">
    <property type="protein sequence ID" value="GAQ90429.1"/>
    <property type="molecule type" value="Genomic_DNA"/>
</dbReference>
<evidence type="ECO:0000256" key="6">
    <source>
        <dbReference type="ARBA" id="ARBA00023078"/>
    </source>
</evidence>
<accession>A0A1Y1ILV4</accession>
<dbReference type="AlphaFoldDB" id="A0A1Y1ILV4"/>
<dbReference type="Pfam" id="PF07123">
    <property type="entry name" value="PsbW"/>
    <property type="match status" value="1"/>
</dbReference>
<dbReference type="GO" id="GO:0009535">
    <property type="term" value="C:chloroplast thylakoid membrane"/>
    <property type="evidence" value="ECO:0007669"/>
    <property type="project" value="UniProtKB-SubCell"/>
</dbReference>
<keyword evidence="8" id="KW-0604">Photosystem II</keyword>
<keyword evidence="7 10" id="KW-0472">Membrane</keyword>
<dbReference type="GO" id="GO:0015979">
    <property type="term" value="P:photosynthesis"/>
    <property type="evidence" value="ECO:0007669"/>
    <property type="project" value="UniProtKB-KW"/>
</dbReference>
<keyword evidence="5" id="KW-0934">Plastid</keyword>
<feature type="transmembrane region" description="Helical" evidence="10">
    <location>
        <begin position="94"/>
        <end position="117"/>
    </location>
</feature>
<evidence type="ECO:0000313" key="12">
    <source>
        <dbReference type="Proteomes" id="UP000054558"/>
    </source>
</evidence>
<keyword evidence="10" id="KW-0812">Transmembrane</keyword>
<evidence type="ECO:0000256" key="7">
    <source>
        <dbReference type="ARBA" id="ARBA00023136"/>
    </source>
</evidence>
<organism evidence="11 12">
    <name type="scientific">Klebsormidium nitens</name>
    <name type="common">Green alga</name>
    <name type="synonym">Ulothrix nitens</name>
    <dbReference type="NCBI Taxonomy" id="105231"/>
    <lineage>
        <taxon>Eukaryota</taxon>
        <taxon>Viridiplantae</taxon>
        <taxon>Streptophyta</taxon>
        <taxon>Klebsormidiophyceae</taxon>
        <taxon>Klebsormidiales</taxon>
        <taxon>Klebsormidiaceae</taxon>
        <taxon>Klebsormidium</taxon>
    </lineage>
</organism>
<dbReference type="OMA" id="FALIWAN"/>
<evidence type="ECO:0000313" key="11">
    <source>
        <dbReference type="EMBL" id="GAQ90429.1"/>
    </source>
</evidence>